<dbReference type="OrthoDB" id="5905248at2"/>
<keyword evidence="4" id="KW-1185">Reference proteome</keyword>
<dbReference type="EMBL" id="BJXK01000005">
    <property type="protein sequence ID" value="GEM79188.1"/>
    <property type="molecule type" value="Genomic_DNA"/>
</dbReference>
<name>A0A511QPC8_9VIBR</name>
<gene>
    <name evidence="3" type="ORF">VSU01S_14330</name>
</gene>
<dbReference type="RefSeq" id="WP_119008128.1">
    <property type="nucleotide sequence ID" value="NZ_BJXK01000005.1"/>
</dbReference>
<comment type="caution">
    <text evidence="3">The sequence shown here is derived from an EMBL/GenBank/DDBJ whole genome shotgun (WGS) entry which is preliminary data.</text>
</comment>
<dbReference type="InterPro" id="IPR007893">
    <property type="entry name" value="Spore_coat_U/FanG"/>
</dbReference>
<dbReference type="Proteomes" id="UP000321113">
    <property type="component" value="Unassembled WGS sequence"/>
</dbReference>
<feature type="chain" id="PRO_5021984131" description="Spore coat protein U/FanG domain-containing protein" evidence="1">
    <location>
        <begin position="20"/>
        <end position="274"/>
    </location>
</feature>
<accession>A0A511QPC8</accession>
<protein>
    <recommendedName>
        <fullName evidence="2">Spore coat protein U/FanG domain-containing protein</fullName>
    </recommendedName>
</protein>
<evidence type="ECO:0000256" key="1">
    <source>
        <dbReference type="SAM" id="SignalP"/>
    </source>
</evidence>
<sequence length="274" mass="30129">MIRFVALVVTLLVSNLAIAETCNGRWNVKVENSSISFVGEKARIPIFIQASKTLRECNPQGVYIRSTVHQGVQLQSNNALLKGWISDASGSNTGFITNKGVIYPLSLGEQTKLWLEVPNTLSSNPGTYTSQLNFSIVGVDGIKAISERAQIRVAPFVELKVNGKGTKRTIVNFGTLKTNQVKTLNLYFRANTNVGLLFDADNKKLKHKKLQNSYVPYSLYLNNKKVEFNNAVILPRVGYGKSTSKQLKVRIGDTSQARAGSYSDTITITATARP</sequence>
<dbReference type="Pfam" id="PF05229">
    <property type="entry name" value="SCPU"/>
    <property type="match status" value="1"/>
</dbReference>
<proteinExistence type="predicted"/>
<reference evidence="3 4" key="1">
    <citation type="submission" date="2019-07" db="EMBL/GenBank/DDBJ databases">
        <title>Whole genome shotgun sequence of Vibrio superstes NBRC 103154.</title>
        <authorList>
            <person name="Hosoyama A."/>
            <person name="Uohara A."/>
            <person name="Ohji S."/>
            <person name="Ichikawa N."/>
        </authorList>
    </citation>
    <scope>NUCLEOTIDE SEQUENCE [LARGE SCALE GENOMIC DNA]</scope>
    <source>
        <strain evidence="3 4">NBRC 103154</strain>
    </source>
</reference>
<feature type="signal peptide" evidence="1">
    <location>
        <begin position="1"/>
        <end position="19"/>
    </location>
</feature>
<dbReference type="AlphaFoldDB" id="A0A511QPC8"/>
<evidence type="ECO:0000313" key="4">
    <source>
        <dbReference type="Proteomes" id="UP000321113"/>
    </source>
</evidence>
<keyword evidence="1" id="KW-0732">Signal</keyword>
<feature type="domain" description="Spore coat protein U/FanG" evidence="2">
    <location>
        <begin position="199"/>
        <end position="269"/>
    </location>
</feature>
<evidence type="ECO:0000259" key="2">
    <source>
        <dbReference type="Pfam" id="PF05229"/>
    </source>
</evidence>
<evidence type="ECO:0000313" key="3">
    <source>
        <dbReference type="EMBL" id="GEM79188.1"/>
    </source>
</evidence>
<organism evidence="3 4">
    <name type="scientific">Vibrio superstes NBRC 103154</name>
    <dbReference type="NCBI Taxonomy" id="1219062"/>
    <lineage>
        <taxon>Bacteria</taxon>
        <taxon>Pseudomonadati</taxon>
        <taxon>Pseudomonadota</taxon>
        <taxon>Gammaproteobacteria</taxon>
        <taxon>Vibrionales</taxon>
        <taxon>Vibrionaceae</taxon>
        <taxon>Vibrio</taxon>
    </lineage>
</organism>